<feature type="domain" description="BTB" evidence="1">
    <location>
        <begin position="19"/>
        <end position="116"/>
    </location>
</feature>
<comment type="caution">
    <text evidence="2">The sequence shown here is derived from an EMBL/GenBank/DDBJ whole genome shotgun (WGS) entry which is preliminary data.</text>
</comment>
<dbReference type="InterPro" id="IPR000210">
    <property type="entry name" value="BTB/POZ_dom"/>
</dbReference>
<proteinExistence type="predicted"/>
<dbReference type="GO" id="GO:0051260">
    <property type="term" value="P:protein homooligomerization"/>
    <property type="evidence" value="ECO:0007669"/>
    <property type="project" value="InterPro"/>
</dbReference>
<keyword evidence="3" id="KW-1185">Reference proteome</keyword>
<dbReference type="Gene3D" id="3.30.710.10">
    <property type="entry name" value="Potassium Channel Kv1.1, Chain A"/>
    <property type="match status" value="1"/>
</dbReference>
<reference evidence="2 3" key="1">
    <citation type="submission" date="2018-08" db="EMBL/GenBank/DDBJ databases">
        <title>Genome and evolution of the arbuscular mycorrhizal fungus Diversispora epigaea (formerly Glomus versiforme) and its bacterial endosymbionts.</title>
        <authorList>
            <person name="Sun X."/>
            <person name="Fei Z."/>
            <person name="Harrison M."/>
        </authorList>
    </citation>
    <scope>NUCLEOTIDE SEQUENCE [LARGE SCALE GENOMIC DNA]</scope>
    <source>
        <strain evidence="2 3">IT104</strain>
    </source>
</reference>
<dbReference type="PANTHER" id="PTHR14499">
    <property type="entry name" value="POTASSIUM CHANNEL TETRAMERIZATION DOMAIN-CONTAINING"/>
    <property type="match status" value="1"/>
</dbReference>
<dbReference type="STRING" id="1348612.A0A397HZV4"/>
<dbReference type="Pfam" id="PF02214">
    <property type="entry name" value="BTB_2"/>
    <property type="match status" value="1"/>
</dbReference>
<sequence length="158" mass="18812">MEKIEITQENLEKEKLDSEEILLVIGGIKYKTKRSTLTKYPNTLLGRIFLNPCIKEYFLNRNGRAFHYIMELYRTGKPLWPNESDVVTCEEIEREFEYFQILTIKVIQKDFDDFVSESRKKILPLLLFSLFFQCCIHIKLLIRLYGNFNNTVTIEITD</sequence>
<dbReference type="Proteomes" id="UP000266861">
    <property type="component" value="Unassembled WGS sequence"/>
</dbReference>
<evidence type="ECO:0000259" key="1">
    <source>
        <dbReference type="SMART" id="SM00225"/>
    </source>
</evidence>
<dbReference type="OrthoDB" id="10025005at2759"/>
<evidence type="ECO:0000313" key="2">
    <source>
        <dbReference type="EMBL" id="RHZ67066.1"/>
    </source>
</evidence>
<organism evidence="2 3">
    <name type="scientific">Diversispora epigaea</name>
    <dbReference type="NCBI Taxonomy" id="1348612"/>
    <lineage>
        <taxon>Eukaryota</taxon>
        <taxon>Fungi</taxon>
        <taxon>Fungi incertae sedis</taxon>
        <taxon>Mucoromycota</taxon>
        <taxon>Glomeromycotina</taxon>
        <taxon>Glomeromycetes</taxon>
        <taxon>Diversisporales</taxon>
        <taxon>Diversisporaceae</taxon>
        <taxon>Diversispora</taxon>
    </lineage>
</organism>
<evidence type="ECO:0000313" key="3">
    <source>
        <dbReference type="Proteomes" id="UP000266861"/>
    </source>
</evidence>
<dbReference type="AlphaFoldDB" id="A0A397HZV4"/>
<dbReference type="InterPro" id="IPR011333">
    <property type="entry name" value="SKP1/BTB/POZ_sf"/>
</dbReference>
<gene>
    <name evidence="2" type="ORF">Glove_303g145</name>
</gene>
<accession>A0A397HZV4</accession>
<dbReference type="InterPro" id="IPR003131">
    <property type="entry name" value="T1-type_BTB"/>
</dbReference>
<dbReference type="SMART" id="SM00225">
    <property type="entry name" value="BTB"/>
    <property type="match status" value="1"/>
</dbReference>
<dbReference type="SUPFAM" id="SSF54695">
    <property type="entry name" value="POZ domain"/>
    <property type="match status" value="1"/>
</dbReference>
<name>A0A397HZV4_9GLOM</name>
<dbReference type="PANTHER" id="PTHR14499:SF136">
    <property type="entry name" value="GH08630P"/>
    <property type="match status" value="1"/>
</dbReference>
<dbReference type="EMBL" id="PQFF01000277">
    <property type="protein sequence ID" value="RHZ67066.1"/>
    <property type="molecule type" value="Genomic_DNA"/>
</dbReference>
<protein>
    <recommendedName>
        <fullName evidence="1">BTB domain-containing protein</fullName>
    </recommendedName>
</protein>